<keyword evidence="3" id="KW-0732">Signal</keyword>
<dbReference type="AlphaFoldDB" id="A0A814BHJ0"/>
<gene>
    <name evidence="4" type="ORF">VCS650_LOCUS10857</name>
</gene>
<name>A0A814BHJ0_9BILA</name>
<dbReference type="InterPro" id="IPR050952">
    <property type="entry name" value="TRIM-NHL_E3_ligases"/>
</dbReference>
<feature type="repeat" description="NHL" evidence="2">
    <location>
        <begin position="183"/>
        <end position="213"/>
    </location>
</feature>
<proteinExistence type="predicted"/>
<dbReference type="Gene3D" id="2.120.10.30">
    <property type="entry name" value="TolB, C-terminal domain"/>
    <property type="match status" value="1"/>
</dbReference>
<dbReference type="CDD" id="cd05819">
    <property type="entry name" value="NHL"/>
    <property type="match status" value="1"/>
</dbReference>
<dbReference type="InterPro" id="IPR011042">
    <property type="entry name" value="6-blade_b-propeller_TolB-like"/>
</dbReference>
<evidence type="ECO:0000256" key="3">
    <source>
        <dbReference type="SAM" id="SignalP"/>
    </source>
</evidence>
<dbReference type="SUPFAM" id="SSF101898">
    <property type="entry name" value="NHL repeat"/>
    <property type="match status" value="1"/>
</dbReference>
<keyword evidence="1" id="KW-0677">Repeat</keyword>
<evidence type="ECO:0008006" key="6">
    <source>
        <dbReference type="Google" id="ProtNLM"/>
    </source>
</evidence>
<organism evidence="4 5">
    <name type="scientific">Adineta steineri</name>
    <dbReference type="NCBI Taxonomy" id="433720"/>
    <lineage>
        <taxon>Eukaryota</taxon>
        <taxon>Metazoa</taxon>
        <taxon>Spiralia</taxon>
        <taxon>Gnathifera</taxon>
        <taxon>Rotifera</taxon>
        <taxon>Eurotatoria</taxon>
        <taxon>Bdelloidea</taxon>
        <taxon>Adinetida</taxon>
        <taxon>Adinetidae</taxon>
        <taxon>Adineta</taxon>
    </lineage>
</organism>
<feature type="signal peptide" evidence="3">
    <location>
        <begin position="1"/>
        <end position="19"/>
    </location>
</feature>
<dbReference type="PROSITE" id="PS51125">
    <property type="entry name" value="NHL"/>
    <property type="match status" value="1"/>
</dbReference>
<dbReference type="Proteomes" id="UP000663891">
    <property type="component" value="Unassembled WGS sequence"/>
</dbReference>
<feature type="chain" id="PRO_5032676575" description="NHL repeat containing protein-like protein" evidence="3">
    <location>
        <begin position="20"/>
        <end position="325"/>
    </location>
</feature>
<dbReference type="Pfam" id="PF01436">
    <property type="entry name" value="NHL"/>
    <property type="match status" value="2"/>
</dbReference>
<evidence type="ECO:0000256" key="2">
    <source>
        <dbReference type="PROSITE-ProRule" id="PRU00504"/>
    </source>
</evidence>
<evidence type="ECO:0000313" key="4">
    <source>
        <dbReference type="EMBL" id="CAF0929743.1"/>
    </source>
</evidence>
<sequence length="325" mass="35657">MSTIGIWIIIQLMISKMAGESFNQPEFSSLPTWSPNATTFASGYTTGNLIYSIFINTNNTVYVSLFGFWRVRIWLEGSIVPFRDISTSPRYPYSVFVTSNNDIYINTGDSPYSVDKWTLNATNSISSMSMDGACFSLFVDIEDNLYCSLYNLHKVIKYSINGSANPATTIAGTGNAGLSSDMLDGPQGIFVDRNLSLYVADCNNNRIQLFYFGQSNGITIVNSTEVIGLIPLNCPSGITLDGDGYLYITDRYNNRVVASGPNGFHCVVGCSGSAGSTSYGLQQPSALSFDSYGNLFVVDTYHDRIQKFLLTTNLSGKYKFILSQS</sequence>
<dbReference type="PANTHER" id="PTHR24104">
    <property type="entry name" value="E3 UBIQUITIN-PROTEIN LIGASE NHLRC1-RELATED"/>
    <property type="match status" value="1"/>
</dbReference>
<comment type="caution">
    <text evidence="4">The sequence shown here is derived from an EMBL/GenBank/DDBJ whole genome shotgun (WGS) entry which is preliminary data.</text>
</comment>
<dbReference type="OrthoDB" id="10020332at2759"/>
<evidence type="ECO:0000313" key="5">
    <source>
        <dbReference type="Proteomes" id="UP000663891"/>
    </source>
</evidence>
<evidence type="ECO:0000256" key="1">
    <source>
        <dbReference type="ARBA" id="ARBA00022737"/>
    </source>
</evidence>
<reference evidence="4" key="1">
    <citation type="submission" date="2021-02" db="EMBL/GenBank/DDBJ databases">
        <authorList>
            <person name="Nowell W R."/>
        </authorList>
    </citation>
    <scope>NUCLEOTIDE SEQUENCE</scope>
</reference>
<protein>
    <recommendedName>
        <fullName evidence="6">NHL repeat containing protein-like protein</fullName>
    </recommendedName>
</protein>
<dbReference type="InterPro" id="IPR001258">
    <property type="entry name" value="NHL_repeat"/>
</dbReference>
<accession>A0A814BHJ0</accession>
<dbReference type="EMBL" id="CAJNON010000079">
    <property type="protein sequence ID" value="CAF0929743.1"/>
    <property type="molecule type" value="Genomic_DNA"/>
</dbReference>